<keyword evidence="2" id="KW-1185">Reference proteome</keyword>
<name>A0A3Q9HP64_9FIRM</name>
<dbReference type="OrthoDB" id="423960at2"/>
<reference evidence="1 2" key="1">
    <citation type="submission" date="2016-07" db="EMBL/GenBank/DDBJ databases">
        <title>Genome and transcriptome analysis of iron-reducing fermentative bacteria Anoxybacter fermentans.</title>
        <authorList>
            <person name="Zeng X."/>
            <person name="Shao Z."/>
        </authorList>
    </citation>
    <scope>NUCLEOTIDE SEQUENCE [LARGE SCALE GENOMIC DNA]</scope>
    <source>
        <strain evidence="1 2">DY22613</strain>
    </source>
</reference>
<dbReference type="InterPro" id="IPR024530">
    <property type="entry name" value="QSregVF_b"/>
</dbReference>
<proteinExistence type="predicted"/>
<evidence type="ECO:0000313" key="2">
    <source>
        <dbReference type="Proteomes" id="UP000267250"/>
    </source>
</evidence>
<dbReference type="Pfam" id="PF12843">
    <property type="entry name" value="QSregVF_b"/>
    <property type="match status" value="1"/>
</dbReference>
<organism evidence="1 2">
    <name type="scientific">Anoxybacter fermentans</name>
    <dbReference type="NCBI Taxonomy" id="1323375"/>
    <lineage>
        <taxon>Bacteria</taxon>
        <taxon>Bacillati</taxon>
        <taxon>Bacillota</taxon>
        <taxon>Clostridia</taxon>
        <taxon>Halanaerobiales</taxon>
        <taxon>Anoxybacter</taxon>
    </lineage>
</organism>
<evidence type="ECO:0000313" key="1">
    <source>
        <dbReference type="EMBL" id="AZR72503.1"/>
    </source>
</evidence>
<sequence>MGSNVPAVESNILPPNLEESIKNQKLQNKALMRLMRELLEEGVDYGKVKGVKRPFLHQPGAQQLGLVFKLAPKFIKIDSIFDFEREPVFMSYEFKCELYHRETGMFLGDGVGAANNYEKKYRYLKDGTEVRDPLDKQNTIMKMAKKRAFVDAVLNVTGASRLFATEDDLEEFFTDIGTDPGKIKMPFGKHKGKRLEELDTDYLQWVIGKADKEELREAAKAVLERRLREEETTKQSDQGKITEETLSNLRSCINSTDEKIRTESRKIAQVWLIEHGFTSLTDIRNLTEEQGKELCQMILETFSTDDNKQGE</sequence>
<accession>A0A3Q9HP64</accession>
<dbReference type="Proteomes" id="UP000267250">
    <property type="component" value="Chromosome"/>
</dbReference>
<dbReference type="AlphaFoldDB" id="A0A3Q9HP64"/>
<dbReference type="RefSeq" id="WP_127015831.1">
    <property type="nucleotide sequence ID" value="NZ_CP016379.1"/>
</dbReference>
<dbReference type="KEGG" id="aft:BBF96_03360"/>
<dbReference type="EMBL" id="CP016379">
    <property type="protein sequence ID" value="AZR72503.1"/>
    <property type="molecule type" value="Genomic_DNA"/>
</dbReference>
<gene>
    <name evidence="1" type="ORF">BBF96_03360</name>
</gene>
<protein>
    <submittedName>
        <fullName evidence="1">Uncharacterized protein</fullName>
    </submittedName>
</protein>